<dbReference type="Proteomes" id="UP000004508">
    <property type="component" value="Unassembled WGS sequence"/>
</dbReference>
<evidence type="ECO:0000256" key="3">
    <source>
        <dbReference type="PROSITE-ProRule" id="PRU00464"/>
    </source>
</evidence>
<feature type="domain" description="HIT" evidence="4">
    <location>
        <begin position="16"/>
        <end position="121"/>
    </location>
</feature>
<name>D6TUY9_KTERA</name>
<evidence type="ECO:0000256" key="1">
    <source>
        <dbReference type="PIRSR" id="PIRSR601310-1"/>
    </source>
</evidence>
<dbReference type="eggNOG" id="COG0537">
    <property type="taxonomic scope" value="Bacteria"/>
</dbReference>
<evidence type="ECO:0000313" key="6">
    <source>
        <dbReference type="Proteomes" id="UP000004508"/>
    </source>
</evidence>
<dbReference type="GO" id="GO:0003824">
    <property type="term" value="F:catalytic activity"/>
    <property type="evidence" value="ECO:0007669"/>
    <property type="project" value="InterPro"/>
</dbReference>
<sequence>MPSSPPSPRDSDPACTFCRIIQDKIQASVIFEDASPLAFLEQRPLFPGHCLLIPKLHVETLADLPPPLVGPLFQNAQLLERAIETSLSAVGTFLAINNHISQSVPHRHLHLVPRHRKDGFKGFFWPRQRYQDEATQHQVQEALRSAIARLYV</sequence>
<dbReference type="EMBL" id="ADVG01000003">
    <property type="protein sequence ID" value="EFH85315.1"/>
    <property type="molecule type" value="Genomic_DNA"/>
</dbReference>
<dbReference type="PROSITE" id="PS51084">
    <property type="entry name" value="HIT_2"/>
    <property type="match status" value="1"/>
</dbReference>
<dbReference type="STRING" id="485913.Krac_6505"/>
<dbReference type="InterPro" id="IPR001310">
    <property type="entry name" value="Histidine_triad_HIT"/>
</dbReference>
<feature type="active site" description="Tele-AMP-histidine intermediate" evidence="1">
    <location>
        <position position="108"/>
    </location>
</feature>
<dbReference type="Pfam" id="PF01230">
    <property type="entry name" value="HIT"/>
    <property type="match status" value="1"/>
</dbReference>
<proteinExistence type="predicted"/>
<dbReference type="OrthoDB" id="9784774at2"/>
<keyword evidence="6" id="KW-1185">Reference proteome</keyword>
<dbReference type="InterPro" id="IPR011146">
    <property type="entry name" value="HIT-like"/>
</dbReference>
<evidence type="ECO:0000259" key="4">
    <source>
        <dbReference type="PROSITE" id="PS51084"/>
    </source>
</evidence>
<dbReference type="AlphaFoldDB" id="D6TUY9"/>
<dbReference type="InterPro" id="IPR036265">
    <property type="entry name" value="HIT-like_sf"/>
</dbReference>
<accession>D6TUY9</accession>
<dbReference type="PANTHER" id="PTHR46648">
    <property type="entry name" value="HIT FAMILY PROTEIN 1"/>
    <property type="match status" value="1"/>
</dbReference>
<dbReference type="InParanoid" id="D6TUY9"/>
<organism evidence="5 6">
    <name type="scientific">Ktedonobacter racemifer DSM 44963</name>
    <dbReference type="NCBI Taxonomy" id="485913"/>
    <lineage>
        <taxon>Bacteria</taxon>
        <taxon>Bacillati</taxon>
        <taxon>Chloroflexota</taxon>
        <taxon>Ktedonobacteria</taxon>
        <taxon>Ktedonobacterales</taxon>
        <taxon>Ktedonobacteraceae</taxon>
        <taxon>Ktedonobacter</taxon>
    </lineage>
</organism>
<dbReference type="RefSeq" id="WP_007917504.1">
    <property type="nucleotide sequence ID" value="NZ_ADVG01000003.1"/>
</dbReference>
<evidence type="ECO:0000313" key="5">
    <source>
        <dbReference type="EMBL" id="EFH85315.1"/>
    </source>
</evidence>
<dbReference type="GO" id="GO:0009117">
    <property type="term" value="P:nucleotide metabolic process"/>
    <property type="evidence" value="ECO:0007669"/>
    <property type="project" value="TreeGrafter"/>
</dbReference>
<reference evidence="5 6" key="1">
    <citation type="journal article" date="2011" name="Stand. Genomic Sci.">
        <title>Non-contiguous finished genome sequence and contextual data of the filamentous soil bacterium Ktedonobacter racemifer type strain (SOSP1-21).</title>
        <authorList>
            <person name="Chang Y.J."/>
            <person name="Land M."/>
            <person name="Hauser L."/>
            <person name="Chertkov O."/>
            <person name="Del Rio T.G."/>
            <person name="Nolan M."/>
            <person name="Copeland A."/>
            <person name="Tice H."/>
            <person name="Cheng J.F."/>
            <person name="Lucas S."/>
            <person name="Han C."/>
            <person name="Goodwin L."/>
            <person name="Pitluck S."/>
            <person name="Ivanova N."/>
            <person name="Ovchinikova G."/>
            <person name="Pati A."/>
            <person name="Chen A."/>
            <person name="Palaniappan K."/>
            <person name="Mavromatis K."/>
            <person name="Liolios K."/>
            <person name="Brettin T."/>
            <person name="Fiebig A."/>
            <person name="Rohde M."/>
            <person name="Abt B."/>
            <person name="Goker M."/>
            <person name="Detter J.C."/>
            <person name="Woyke T."/>
            <person name="Bristow J."/>
            <person name="Eisen J.A."/>
            <person name="Markowitz V."/>
            <person name="Hugenholtz P."/>
            <person name="Kyrpides N.C."/>
            <person name="Klenk H.P."/>
            <person name="Lapidus A."/>
        </authorList>
    </citation>
    <scope>NUCLEOTIDE SEQUENCE [LARGE SCALE GENOMIC DNA]</scope>
    <source>
        <strain evidence="6">DSM 44963</strain>
    </source>
</reference>
<feature type="short sequence motif" description="Histidine triad motif" evidence="2 3">
    <location>
        <begin position="106"/>
        <end position="110"/>
    </location>
</feature>
<protein>
    <submittedName>
        <fullName evidence="5">Histidine triad (HIT) protein</fullName>
    </submittedName>
</protein>
<gene>
    <name evidence="5" type="ORF">Krac_6505</name>
</gene>
<dbReference type="PRINTS" id="PR00332">
    <property type="entry name" value="HISTRIAD"/>
</dbReference>
<dbReference type="SUPFAM" id="SSF54197">
    <property type="entry name" value="HIT-like"/>
    <property type="match status" value="1"/>
</dbReference>
<evidence type="ECO:0000256" key="2">
    <source>
        <dbReference type="PIRSR" id="PIRSR601310-3"/>
    </source>
</evidence>
<dbReference type="PANTHER" id="PTHR46648:SF1">
    <property type="entry name" value="ADENOSINE 5'-MONOPHOSPHORAMIDASE HNT1"/>
    <property type="match status" value="1"/>
</dbReference>
<comment type="caution">
    <text evidence="5">The sequence shown here is derived from an EMBL/GenBank/DDBJ whole genome shotgun (WGS) entry which is preliminary data.</text>
</comment>
<dbReference type="Gene3D" id="3.30.428.10">
    <property type="entry name" value="HIT-like"/>
    <property type="match status" value="1"/>
</dbReference>